<evidence type="ECO:0000313" key="1">
    <source>
        <dbReference type="EMBL" id="KAK4188594.1"/>
    </source>
</evidence>
<keyword evidence="2" id="KW-1185">Reference proteome</keyword>
<reference evidence="1" key="1">
    <citation type="journal article" date="2023" name="Mol. Phylogenet. Evol.">
        <title>Genome-scale phylogeny and comparative genomics of the fungal order Sordariales.</title>
        <authorList>
            <person name="Hensen N."/>
            <person name="Bonometti L."/>
            <person name="Westerberg I."/>
            <person name="Brannstrom I.O."/>
            <person name="Guillou S."/>
            <person name="Cros-Aarteil S."/>
            <person name="Calhoun S."/>
            <person name="Haridas S."/>
            <person name="Kuo A."/>
            <person name="Mondo S."/>
            <person name="Pangilinan J."/>
            <person name="Riley R."/>
            <person name="LaButti K."/>
            <person name="Andreopoulos B."/>
            <person name="Lipzen A."/>
            <person name="Chen C."/>
            <person name="Yan M."/>
            <person name="Daum C."/>
            <person name="Ng V."/>
            <person name="Clum A."/>
            <person name="Steindorff A."/>
            <person name="Ohm R.A."/>
            <person name="Martin F."/>
            <person name="Silar P."/>
            <person name="Natvig D.O."/>
            <person name="Lalanne C."/>
            <person name="Gautier V."/>
            <person name="Ament-Velasquez S.L."/>
            <person name="Kruys A."/>
            <person name="Hutchinson M.I."/>
            <person name="Powell A.J."/>
            <person name="Barry K."/>
            <person name="Miller A.N."/>
            <person name="Grigoriev I.V."/>
            <person name="Debuchy R."/>
            <person name="Gladieux P."/>
            <person name="Hiltunen Thoren M."/>
            <person name="Johannesson H."/>
        </authorList>
    </citation>
    <scope>NUCLEOTIDE SEQUENCE</scope>
    <source>
        <strain evidence="1">PSN309</strain>
    </source>
</reference>
<sequence length="172" mass="19122">MATQLSSVVINYFSKGLSTLQHILQKAEEHAASQGKDATAEFIDAKLIDDMKPLTFQVQNSTSTVRKTLYRLQGQEDQPWEDNEKTFADLYARVEKARKLIQDADQGKIDELADSEVDLPLGPTTLKTTARESALNQGIPNFSFHLITAYAILRSKGVPVGKRDFIGSFLGF</sequence>
<dbReference type="PANTHER" id="PTHR36922:SF1">
    <property type="entry name" value="DUF1993 DOMAIN-CONTAINING PROTEIN"/>
    <property type="match status" value="1"/>
</dbReference>
<organism evidence="1 2">
    <name type="scientific">Podospora australis</name>
    <dbReference type="NCBI Taxonomy" id="1536484"/>
    <lineage>
        <taxon>Eukaryota</taxon>
        <taxon>Fungi</taxon>
        <taxon>Dikarya</taxon>
        <taxon>Ascomycota</taxon>
        <taxon>Pezizomycotina</taxon>
        <taxon>Sordariomycetes</taxon>
        <taxon>Sordariomycetidae</taxon>
        <taxon>Sordariales</taxon>
        <taxon>Podosporaceae</taxon>
        <taxon>Podospora</taxon>
    </lineage>
</organism>
<dbReference type="Proteomes" id="UP001302126">
    <property type="component" value="Unassembled WGS sequence"/>
</dbReference>
<dbReference type="SUPFAM" id="SSF109854">
    <property type="entry name" value="DinB/YfiT-like putative metalloenzymes"/>
    <property type="match status" value="1"/>
</dbReference>
<dbReference type="PANTHER" id="PTHR36922">
    <property type="entry name" value="BLL2446 PROTEIN"/>
    <property type="match status" value="1"/>
</dbReference>
<evidence type="ECO:0000313" key="2">
    <source>
        <dbReference type="Proteomes" id="UP001302126"/>
    </source>
</evidence>
<dbReference type="EMBL" id="MU864386">
    <property type="protein sequence ID" value="KAK4188594.1"/>
    <property type="molecule type" value="Genomic_DNA"/>
</dbReference>
<name>A0AAN6WUX7_9PEZI</name>
<dbReference type="AlphaFoldDB" id="A0AAN6WUX7"/>
<dbReference type="InterPro" id="IPR018531">
    <property type="entry name" value="DUF1993"/>
</dbReference>
<protein>
    <submittedName>
        <fullName evidence="1">Uncharacterized protein</fullName>
    </submittedName>
</protein>
<gene>
    <name evidence="1" type="ORF">QBC35DRAFT_495881</name>
</gene>
<dbReference type="InterPro" id="IPR034660">
    <property type="entry name" value="DinB/YfiT-like"/>
</dbReference>
<comment type="caution">
    <text evidence="1">The sequence shown here is derived from an EMBL/GenBank/DDBJ whole genome shotgun (WGS) entry which is preliminary data.</text>
</comment>
<accession>A0AAN6WUX7</accession>
<proteinExistence type="predicted"/>
<dbReference type="Pfam" id="PF09351">
    <property type="entry name" value="DUF1993"/>
    <property type="match status" value="1"/>
</dbReference>
<dbReference type="Gene3D" id="1.20.120.450">
    <property type="entry name" value="dinb family like domain"/>
    <property type="match status" value="1"/>
</dbReference>
<reference evidence="1" key="2">
    <citation type="submission" date="2023-05" db="EMBL/GenBank/DDBJ databases">
        <authorList>
            <consortium name="Lawrence Berkeley National Laboratory"/>
            <person name="Steindorff A."/>
            <person name="Hensen N."/>
            <person name="Bonometti L."/>
            <person name="Westerberg I."/>
            <person name="Brannstrom I.O."/>
            <person name="Guillou S."/>
            <person name="Cros-Aarteil S."/>
            <person name="Calhoun S."/>
            <person name="Haridas S."/>
            <person name="Kuo A."/>
            <person name="Mondo S."/>
            <person name="Pangilinan J."/>
            <person name="Riley R."/>
            <person name="Labutti K."/>
            <person name="Andreopoulos B."/>
            <person name="Lipzen A."/>
            <person name="Chen C."/>
            <person name="Yanf M."/>
            <person name="Daum C."/>
            <person name="Ng V."/>
            <person name="Clum A."/>
            <person name="Ohm R."/>
            <person name="Martin F."/>
            <person name="Silar P."/>
            <person name="Natvig D."/>
            <person name="Lalanne C."/>
            <person name="Gautier V."/>
            <person name="Ament-Velasquez S.L."/>
            <person name="Kruys A."/>
            <person name="Hutchinson M.I."/>
            <person name="Powell A.J."/>
            <person name="Barry K."/>
            <person name="Miller A.N."/>
            <person name="Grigoriev I.V."/>
            <person name="Debuchy R."/>
            <person name="Gladieux P."/>
            <person name="Thoren M.H."/>
            <person name="Johannesson H."/>
        </authorList>
    </citation>
    <scope>NUCLEOTIDE SEQUENCE</scope>
    <source>
        <strain evidence="1">PSN309</strain>
    </source>
</reference>